<name>A0A7W3JTM1_9MICO</name>
<keyword evidence="1" id="KW-1133">Transmembrane helix</keyword>
<feature type="transmembrane region" description="Helical" evidence="1">
    <location>
        <begin position="376"/>
        <end position="399"/>
    </location>
</feature>
<feature type="transmembrane region" description="Helical" evidence="1">
    <location>
        <begin position="405"/>
        <end position="432"/>
    </location>
</feature>
<sequence>MVAHLLKLRLLVLKNTLLRSPWQLVAVIFGGVYGLGLLASGGAGLFFLSRAPVDLIRTVTVLGGSILVLGWILIPLLASGIDVTLAPDKLRTFPIPLNQLLLGLFVSGVLGVPGIMTLLLSLATIGTWWQYPLLALAAMACAVVAAATCVVGSRMVVSLATVFFSGRRFREVIGLVALVLLLLSGPIIGTLTTGFGTASFSTLASYAEVLSWTPLGAVWAVPAELAAGNGITAGAKFLIAVATLVAATLLWRHNLAAVLVTPPHSTNRHTGAGARAGKLGLFARMPGTPAGAVAARCLTYWMRDPRYGRQLTSLLIAPALMVFYSILFDSTNFLIAIGPFLALTLSLAIFSDVSYDSTAFAAHLASGIRGIDDRRGRIVAISVFAVPITLLSVIVPIAFAGTWALLPAILGLSIGLLLSGFGLSSVTSATIVMPVPAPGENPFASRPGGGFSAMVSTFATWGILSLLVLPEIALLVTQLITGQLFWGWLALLVGIALGIVFLRLGVRRGGVRLDVRGADLFESLQRQR</sequence>
<dbReference type="EMBL" id="JACGWU010000002">
    <property type="protein sequence ID" value="MBA8828970.1"/>
    <property type="molecule type" value="Genomic_DNA"/>
</dbReference>
<keyword evidence="1" id="KW-0472">Membrane</keyword>
<dbReference type="Proteomes" id="UP000524237">
    <property type="component" value="Unassembled WGS sequence"/>
</dbReference>
<feature type="transmembrane region" description="Helical" evidence="1">
    <location>
        <begin position="172"/>
        <end position="195"/>
    </location>
</feature>
<keyword evidence="1" id="KW-0812">Transmembrane</keyword>
<gene>
    <name evidence="2" type="ORF">FB555_001068</name>
</gene>
<keyword evidence="3" id="KW-1185">Reference proteome</keyword>
<proteinExistence type="predicted"/>
<protein>
    <submittedName>
        <fullName evidence="2">ABC-2 type transport system permease protein</fullName>
    </submittedName>
</protein>
<feature type="transmembrane region" description="Helical" evidence="1">
    <location>
        <begin position="453"/>
        <end position="480"/>
    </location>
</feature>
<feature type="transmembrane region" description="Helical" evidence="1">
    <location>
        <begin position="131"/>
        <end position="151"/>
    </location>
</feature>
<dbReference type="AlphaFoldDB" id="A0A7W3JTM1"/>
<evidence type="ECO:0000256" key="1">
    <source>
        <dbReference type="SAM" id="Phobius"/>
    </source>
</evidence>
<feature type="transmembrane region" description="Helical" evidence="1">
    <location>
        <begin position="333"/>
        <end position="355"/>
    </location>
</feature>
<organism evidence="2 3">
    <name type="scientific">Alpinimonas psychrophila</name>
    <dbReference type="NCBI Taxonomy" id="748908"/>
    <lineage>
        <taxon>Bacteria</taxon>
        <taxon>Bacillati</taxon>
        <taxon>Actinomycetota</taxon>
        <taxon>Actinomycetes</taxon>
        <taxon>Micrococcales</taxon>
        <taxon>Microbacteriaceae</taxon>
        <taxon>Alpinimonas</taxon>
    </lineage>
</organism>
<feature type="transmembrane region" description="Helical" evidence="1">
    <location>
        <begin position="21"/>
        <end position="49"/>
    </location>
</feature>
<evidence type="ECO:0000313" key="3">
    <source>
        <dbReference type="Proteomes" id="UP000524237"/>
    </source>
</evidence>
<reference evidence="2 3" key="1">
    <citation type="submission" date="2020-07" db="EMBL/GenBank/DDBJ databases">
        <title>Sequencing the genomes of 1000 actinobacteria strains.</title>
        <authorList>
            <person name="Klenk H.-P."/>
        </authorList>
    </citation>
    <scope>NUCLEOTIDE SEQUENCE [LARGE SCALE GENOMIC DNA]</scope>
    <source>
        <strain evidence="2 3">DSM 23737</strain>
    </source>
</reference>
<evidence type="ECO:0000313" key="2">
    <source>
        <dbReference type="EMBL" id="MBA8828970.1"/>
    </source>
</evidence>
<feature type="transmembrane region" description="Helical" evidence="1">
    <location>
        <begin position="311"/>
        <end position="327"/>
    </location>
</feature>
<feature type="transmembrane region" description="Helical" evidence="1">
    <location>
        <begin position="100"/>
        <end position="125"/>
    </location>
</feature>
<feature type="transmembrane region" description="Helical" evidence="1">
    <location>
        <begin position="55"/>
        <end position="79"/>
    </location>
</feature>
<dbReference type="RefSeq" id="WP_182484404.1">
    <property type="nucleotide sequence ID" value="NZ_JACGWU010000002.1"/>
</dbReference>
<comment type="caution">
    <text evidence="2">The sequence shown here is derived from an EMBL/GenBank/DDBJ whole genome shotgun (WGS) entry which is preliminary data.</text>
</comment>
<accession>A0A7W3JTM1</accession>
<feature type="transmembrane region" description="Helical" evidence="1">
    <location>
        <begin position="486"/>
        <end position="506"/>
    </location>
</feature>
<feature type="transmembrane region" description="Helical" evidence="1">
    <location>
        <begin position="231"/>
        <end position="251"/>
    </location>
</feature>